<reference evidence="1 2" key="1">
    <citation type="submission" date="2019-03" db="EMBL/GenBank/DDBJ databases">
        <title>Metabolic reconstructions from genomes of highly enriched 'Candidatus Accumulibacter' and 'Candidatus Competibacter' bioreactor populations.</title>
        <authorList>
            <person name="Annavajhala M.K."/>
            <person name="Welles L."/>
            <person name="Abbas B."/>
            <person name="Sorokin D."/>
            <person name="Park H."/>
            <person name="Van Loosdrecht M."/>
            <person name="Chandran K."/>
        </authorList>
    </citation>
    <scope>NUCLEOTIDE SEQUENCE [LARGE SCALE GENOMIC DNA]</scope>
    <source>
        <strain evidence="1 2">SBR_S</strain>
    </source>
</reference>
<dbReference type="SUPFAM" id="SSF53756">
    <property type="entry name" value="UDP-Glycosyltransferase/glycogen phosphorylase"/>
    <property type="match status" value="1"/>
</dbReference>
<evidence type="ECO:0000313" key="1">
    <source>
        <dbReference type="EMBL" id="NMQ29811.1"/>
    </source>
</evidence>
<sequence length="243" mass="27737">MEVVDTFGASMSNIWFDRVLNDQDVVFTIFGPLYKLYTPFNNVCGFAQPWIIYPNNECYAKLPMIKRLTLRLKYWIQGQFFKRADSLVVELEHVKNGLVRELGIKPERIHVVRNCLSSIYLDEAAWSSLYIPGSDCDLRLGFVGRNYSHKNTDVFPAIAKLLEKSHRIRAKFYVTFTDKEWLACSAEFRNVCINVGPLLVAQCPKFYQSLDGVVFPSLLECFFCNAAGGHGDGKTIVRIRSAV</sequence>
<dbReference type="EMBL" id="SPMY01000071">
    <property type="protein sequence ID" value="NMQ29811.1"/>
    <property type="molecule type" value="Genomic_DNA"/>
</dbReference>
<comment type="caution">
    <text evidence="1">The sequence shown here is derived from an EMBL/GenBank/DDBJ whole genome shotgun (WGS) entry which is preliminary data.</text>
</comment>
<proteinExistence type="predicted"/>
<name>A0ABX1U2I4_9PROT</name>
<protein>
    <submittedName>
        <fullName evidence="1">Uncharacterized protein</fullName>
    </submittedName>
</protein>
<evidence type="ECO:0000313" key="2">
    <source>
        <dbReference type="Proteomes" id="UP000749010"/>
    </source>
</evidence>
<gene>
    <name evidence="1" type="ORF">E4Q23_19825</name>
</gene>
<dbReference type="Proteomes" id="UP000749010">
    <property type="component" value="Unassembled WGS sequence"/>
</dbReference>
<accession>A0ABX1U2I4</accession>
<organism evidence="1 2">
    <name type="scientific">Candidatus Accumulibacter phosphatis</name>
    <dbReference type="NCBI Taxonomy" id="327160"/>
    <lineage>
        <taxon>Bacteria</taxon>
        <taxon>Pseudomonadati</taxon>
        <taxon>Pseudomonadota</taxon>
        <taxon>Betaproteobacteria</taxon>
        <taxon>Candidatus Accumulibacter</taxon>
    </lineage>
</organism>
<keyword evidence="2" id="KW-1185">Reference proteome</keyword>